<dbReference type="Proteomes" id="UP001318682">
    <property type="component" value="Chromosome"/>
</dbReference>
<feature type="domain" description="Solute-binding protein family 5" evidence="4">
    <location>
        <begin position="75"/>
        <end position="479"/>
    </location>
</feature>
<dbReference type="PIRSF" id="PIRSF002741">
    <property type="entry name" value="MppA"/>
    <property type="match status" value="1"/>
</dbReference>
<dbReference type="PANTHER" id="PTHR30290:SF65">
    <property type="entry name" value="MONOACYL PHOSPHATIDYLINOSITOL TETRAMANNOSIDE-BINDING PROTEIN LPQW-RELATED"/>
    <property type="match status" value="1"/>
</dbReference>
<dbReference type="SUPFAM" id="SSF53850">
    <property type="entry name" value="Periplasmic binding protein-like II"/>
    <property type="match status" value="1"/>
</dbReference>
<feature type="chain" id="PRO_5045348930" evidence="3">
    <location>
        <begin position="18"/>
        <end position="576"/>
    </location>
</feature>
<protein>
    <submittedName>
        <fullName evidence="5">Oligopeptide-binding protein AppA</fullName>
    </submittedName>
</protein>
<dbReference type="InterPro" id="IPR030678">
    <property type="entry name" value="Peptide/Ni-bd"/>
</dbReference>
<comment type="similarity">
    <text evidence="2">Belongs to the bacterial solute-binding protein 5 family.</text>
</comment>
<dbReference type="Gene3D" id="3.40.190.10">
    <property type="entry name" value="Periplasmic binding protein-like II"/>
    <property type="match status" value="1"/>
</dbReference>
<evidence type="ECO:0000256" key="3">
    <source>
        <dbReference type="SAM" id="SignalP"/>
    </source>
</evidence>
<dbReference type="CDD" id="cd08513">
    <property type="entry name" value="PBP2_thermophilic_Hb8_like"/>
    <property type="match status" value="1"/>
</dbReference>
<accession>A0ABZ2BQ82</accession>
<evidence type="ECO:0000256" key="2">
    <source>
        <dbReference type="ARBA" id="ARBA00005695"/>
    </source>
</evidence>
<dbReference type="Gene3D" id="3.10.105.10">
    <property type="entry name" value="Dipeptide-binding Protein, Domain 3"/>
    <property type="match status" value="1"/>
</dbReference>
<dbReference type="InterPro" id="IPR039424">
    <property type="entry name" value="SBP_5"/>
</dbReference>
<evidence type="ECO:0000313" key="5">
    <source>
        <dbReference type="EMBL" id="WVX48108.1"/>
    </source>
</evidence>
<dbReference type="PANTHER" id="PTHR30290">
    <property type="entry name" value="PERIPLASMIC BINDING COMPONENT OF ABC TRANSPORTER"/>
    <property type="match status" value="1"/>
</dbReference>
<dbReference type="Pfam" id="PF00496">
    <property type="entry name" value="SBP_bac_5"/>
    <property type="match status" value="1"/>
</dbReference>
<gene>
    <name evidence="5" type="primary">appA</name>
    <name evidence="5" type="ORF">ROLI_011860</name>
</gene>
<name>A0ABZ2BQ82_9RHOB</name>
<proteinExistence type="inferred from homology"/>
<reference evidence="5 6" key="1">
    <citation type="submission" date="2015-07" db="EMBL/GenBank/DDBJ databases">
        <authorList>
            <person name="Voget S."/>
            <person name="Dogs M."/>
            <person name="Brinkhoff T.H."/>
            <person name="Daniel R."/>
        </authorList>
    </citation>
    <scope>NUCLEOTIDE SEQUENCE [LARGE SCALE GENOMIC DNA]</scope>
    <source>
        <strain evidence="5 6">B14</strain>
    </source>
</reference>
<comment type="subcellular location">
    <subcellularLocation>
        <location evidence="1">Periplasm</location>
    </subcellularLocation>
</comment>
<feature type="signal peptide" evidence="3">
    <location>
        <begin position="1"/>
        <end position="17"/>
    </location>
</feature>
<organism evidence="5 6">
    <name type="scientific">Roseobacter fucihabitans</name>
    <dbReference type="NCBI Taxonomy" id="1537242"/>
    <lineage>
        <taxon>Bacteria</taxon>
        <taxon>Pseudomonadati</taxon>
        <taxon>Pseudomonadota</taxon>
        <taxon>Alphaproteobacteria</taxon>
        <taxon>Rhodobacterales</taxon>
        <taxon>Roseobacteraceae</taxon>
        <taxon>Roseobacter</taxon>
    </lineage>
</organism>
<evidence type="ECO:0000256" key="1">
    <source>
        <dbReference type="ARBA" id="ARBA00004418"/>
    </source>
</evidence>
<dbReference type="InterPro" id="IPR000914">
    <property type="entry name" value="SBP_5_dom"/>
</dbReference>
<dbReference type="RefSeq" id="WP_187428708.1">
    <property type="nucleotide sequence ID" value="NZ_CP143423.1"/>
</dbReference>
<reference evidence="6" key="2">
    <citation type="submission" date="2024-01" db="EMBL/GenBank/DDBJ databases">
        <title>Roseobacter fucihabitans sp. nov., isolated from the brown alga Fucus spiralis.</title>
        <authorList>
            <person name="Hahnke S."/>
            <person name="Berger M."/>
            <person name="Schlingloff A."/>
            <person name="Athale I."/>
            <person name="Neumann-Schaal M."/>
            <person name="Adenaya A."/>
            <person name="Poehlein A."/>
            <person name="Daniel R."/>
            <person name="Pertersen J."/>
            <person name="Brinkhoff T."/>
        </authorList>
    </citation>
    <scope>NUCLEOTIDE SEQUENCE [LARGE SCALE GENOMIC DNA]</scope>
    <source>
        <strain evidence="6">B14</strain>
    </source>
</reference>
<evidence type="ECO:0000313" key="6">
    <source>
        <dbReference type="Proteomes" id="UP001318682"/>
    </source>
</evidence>
<evidence type="ECO:0000259" key="4">
    <source>
        <dbReference type="Pfam" id="PF00496"/>
    </source>
</evidence>
<keyword evidence="6" id="KW-1185">Reference proteome</keyword>
<dbReference type="EMBL" id="CP143423">
    <property type="protein sequence ID" value="WVX48108.1"/>
    <property type="molecule type" value="Genomic_DNA"/>
</dbReference>
<keyword evidence="3" id="KW-0732">Signal</keyword>
<sequence>MKLRTLLMGAIATTAFAPVVLADGHEGERGRDGQLNIIYWQAPSTLNPFLSGGTKENEAASLVLESLARFNEKGEMVPWLAESIPTVDNAGVAEDLTSITWTLKEGVTWSDGSALSADDLIFTHEYCTHPESGCASLSYFDGISSVEAVGERGVKISFTSPKPFPYTAFVGNESPILQKAQFQDCLGARAPECTEANFGPIGTGPFVVSEFRPNDVITYVANENFREAGKPAFASVTLKGGGDAAAAARSVLETGEFDYAWNLQLAPDVLSRMEEAGRGTVVAAYGTSVERIMVNQTNADPSLGPDQRSVFMNGENKHPFLTDPAVGAALSMAIDRALIDEIGYGAGGQPTCNVLPAPELYASTANDACLTQDIAGANALLDGAGWVDTNGNGVRDKDGVELTLLFQTSTNAVRQDTQALIKDWWNQIGVETELRNIDASVFFGSDPGSPDTFQKFYADVEMYTNNFAGVDPEAYMGNWVCADIPRPETQWQGNNMQRFCREEYDALVQQMSQTSDLAERGALAKQMNDMLVQSYSIIPLIHRGNPSAHANTLGGVKMSDWDSELWNIADWYRIAN</sequence>